<dbReference type="Proteomes" id="UP000011705">
    <property type="component" value="Chromosome"/>
</dbReference>
<dbReference type="InterPro" id="IPR006405">
    <property type="entry name" value="Nic_PRibTrfase_pncB"/>
</dbReference>
<name>A0A0E2E3W2_TREDN</name>
<evidence type="ECO:0000256" key="9">
    <source>
        <dbReference type="RuleBase" id="RU365100"/>
    </source>
</evidence>
<dbReference type="InterPro" id="IPR041619">
    <property type="entry name" value="NAPRTase_C"/>
</dbReference>
<reference evidence="12" key="1">
    <citation type="submission" date="2012-01" db="EMBL/GenBank/DDBJ databases">
        <title>The Genome Sequence of Treponema denticola H-22.</title>
        <authorList>
            <consortium name="The Broad Institute Genome Sequencing Platform"/>
            <person name="Earl A."/>
            <person name="Ward D."/>
            <person name="Feldgarden M."/>
            <person name="Gevers D."/>
            <person name="Blanton J.M."/>
            <person name="Fenno C.J."/>
            <person name="Baranova O.V."/>
            <person name="Mathney J."/>
            <person name="Dewhirst F.E."/>
            <person name="Izard J."/>
            <person name="Young S.K."/>
            <person name="Zeng Q."/>
            <person name="Gargeya S."/>
            <person name="Fitzgerald M."/>
            <person name="Haas B."/>
            <person name="Abouelleil A."/>
            <person name="Alvarado L."/>
            <person name="Arachchi H.M."/>
            <person name="Berlin A."/>
            <person name="Chapman S.B."/>
            <person name="Gearin G."/>
            <person name="Goldberg J."/>
            <person name="Griggs A."/>
            <person name="Gujja S."/>
            <person name="Hansen M."/>
            <person name="Heiman D."/>
            <person name="Howarth C."/>
            <person name="Larimer J."/>
            <person name="Lui A."/>
            <person name="MacDonald P.J.P."/>
            <person name="McCowen C."/>
            <person name="Montmayeur A."/>
            <person name="Murphy C."/>
            <person name="Neiman D."/>
            <person name="Pearson M."/>
            <person name="Priest M."/>
            <person name="Roberts A."/>
            <person name="Saif S."/>
            <person name="Shea T."/>
            <person name="Sisk P."/>
            <person name="Stolte C."/>
            <person name="Sykes S."/>
            <person name="Wortman J."/>
            <person name="Nusbaum C."/>
            <person name="Birren B."/>
        </authorList>
    </citation>
    <scope>NUCLEOTIDE SEQUENCE [LARGE SCALE GENOMIC DNA]</scope>
    <source>
        <strain evidence="12">H-22</strain>
    </source>
</reference>
<evidence type="ECO:0000256" key="8">
    <source>
        <dbReference type="ARBA" id="ARBA00048668"/>
    </source>
</evidence>
<evidence type="ECO:0000256" key="1">
    <source>
        <dbReference type="ARBA" id="ARBA00004952"/>
    </source>
</evidence>
<keyword evidence="6 9" id="KW-0662">Pyridine nucleotide biosynthesis</keyword>
<comment type="catalytic activity">
    <reaction evidence="8 9">
        <text>5-phospho-alpha-D-ribose 1-diphosphate + nicotinate + ATP + H2O = nicotinate beta-D-ribonucleotide + ADP + phosphate + diphosphate</text>
        <dbReference type="Rhea" id="RHEA:36163"/>
        <dbReference type="ChEBI" id="CHEBI:15377"/>
        <dbReference type="ChEBI" id="CHEBI:30616"/>
        <dbReference type="ChEBI" id="CHEBI:32544"/>
        <dbReference type="ChEBI" id="CHEBI:33019"/>
        <dbReference type="ChEBI" id="CHEBI:43474"/>
        <dbReference type="ChEBI" id="CHEBI:57502"/>
        <dbReference type="ChEBI" id="CHEBI:58017"/>
        <dbReference type="ChEBI" id="CHEBI:456216"/>
        <dbReference type="EC" id="6.3.4.21"/>
    </reaction>
</comment>
<dbReference type="PIRSF" id="PIRSF000484">
    <property type="entry name" value="NAPRT"/>
    <property type="match status" value="1"/>
</dbReference>
<evidence type="ECO:0000259" key="10">
    <source>
        <dbReference type="Pfam" id="PF17767"/>
    </source>
</evidence>
<proteinExistence type="inferred from homology"/>
<dbReference type="UniPathway" id="UPA00253">
    <property type="reaction ID" value="UER00457"/>
</dbReference>
<keyword evidence="12" id="KW-0328">Glycosyltransferase</keyword>
<evidence type="ECO:0000256" key="5">
    <source>
        <dbReference type="ARBA" id="ARBA00022598"/>
    </source>
</evidence>
<dbReference type="PATRIC" id="fig|999432.5.peg.1652"/>
<evidence type="ECO:0000256" key="7">
    <source>
        <dbReference type="ARBA" id="ARBA00022679"/>
    </source>
</evidence>
<feature type="domain" description="Nicotinate phosphoribosyltransferase C-terminal" evidence="11">
    <location>
        <begin position="358"/>
        <end position="466"/>
    </location>
</feature>
<dbReference type="EC" id="6.3.4.21" evidence="3 9"/>
<comment type="pathway">
    <text evidence="1 9">Cofactor biosynthesis; NAD(+) biosynthesis; nicotinate D-ribonucleotide from nicotinate: step 1/1.</text>
</comment>
<evidence type="ECO:0000256" key="3">
    <source>
        <dbReference type="ARBA" id="ARBA00013236"/>
    </source>
</evidence>
<dbReference type="GO" id="GO:0004516">
    <property type="term" value="F:nicotinate phosphoribosyltransferase activity"/>
    <property type="evidence" value="ECO:0007669"/>
    <property type="project" value="UniProtKB-UniRule"/>
</dbReference>
<dbReference type="Gene3D" id="3.20.20.70">
    <property type="entry name" value="Aldolase class I"/>
    <property type="match status" value="1"/>
</dbReference>
<dbReference type="HOGENOM" id="CLU_025154_2_1_12"/>
<dbReference type="GO" id="GO:0047280">
    <property type="term" value="F:nicotinamide phosphoribosyltransferase activity"/>
    <property type="evidence" value="ECO:0007669"/>
    <property type="project" value="UniProtKB-ARBA"/>
</dbReference>
<dbReference type="NCBIfam" id="NF009131">
    <property type="entry name" value="PRK12484.1"/>
    <property type="match status" value="1"/>
</dbReference>
<sequence>MIDNALFSDFYELTMAQGFWKKGNKTKTVFEMFFRSNPFKGGYSVFAGLEPLLKTIQNFHFEKSDIDWLKSLGIFEKDFLEYIAGFKFSGNIWAMKEGSLVFPNEPLIRIEADTVEALLLEGLILNMINFQTLIATKTARIWLASKKGSIMEFGLRRAQGNDGAMSATRAAYIGGAFGTSNSLAAKELGIPALGTMAHSWIMSFKSEEDAFQAYADMYPDNSIFLIDTYDTLRSGIVNAIKVGKRLQEKGKNFGVRLDSGDIYYLSKDVRKRLDEAGCTKAKISVSNELTEEIVESLVQNNAPIDSWGVGTHMVTGGNEASLTGVYKMAARKSLGETEWTPVMKFSDNPAKMTNPACKQVWRLYNPDGTFKADILSLEDEKIEEGVEQTFYHPANDYQNFTFTPTKVEALLEKRIENGKAVGKAPSLKEIKAYAEKQLDSLDYTSKRLLNPHIYKVSLSEKMRDLKQQLIKNKPVFKN</sequence>
<comment type="caution">
    <text evidence="12">The sequence shown here is derived from an EMBL/GenBank/DDBJ whole genome shotgun (WGS) entry which is preliminary data.</text>
</comment>
<dbReference type="SUPFAM" id="SSF54675">
    <property type="entry name" value="Nicotinate/Quinolinate PRTase N-terminal domain-like"/>
    <property type="match status" value="1"/>
</dbReference>
<dbReference type="GO" id="GO:0034355">
    <property type="term" value="P:NAD+ biosynthetic process via the salvage pathway"/>
    <property type="evidence" value="ECO:0007669"/>
    <property type="project" value="UniProtKB-ARBA"/>
</dbReference>
<dbReference type="InterPro" id="IPR040727">
    <property type="entry name" value="NAPRTase_N"/>
</dbReference>
<organism evidence="12">
    <name type="scientific">Treponema denticola H-22</name>
    <dbReference type="NCBI Taxonomy" id="999432"/>
    <lineage>
        <taxon>Bacteria</taxon>
        <taxon>Pseudomonadati</taxon>
        <taxon>Spirochaetota</taxon>
        <taxon>Spirochaetia</taxon>
        <taxon>Spirochaetales</taxon>
        <taxon>Treponemataceae</taxon>
        <taxon>Treponema</taxon>
    </lineage>
</organism>
<evidence type="ECO:0000313" key="12">
    <source>
        <dbReference type="EMBL" id="EMB33232.1"/>
    </source>
</evidence>
<dbReference type="Pfam" id="PF17956">
    <property type="entry name" value="NAPRTase_C"/>
    <property type="match status" value="1"/>
</dbReference>
<dbReference type="GO" id="GO:0005829">
    <property type="term" value="C:cytosol"/>
    <property type="evidence" value="ECO:0007669"/>
    <property type="project" value="TreeGrafter"/>
</dbReference>
<dbReference type="InterPro" id="IPR013785">
    <property type="entry name" value="Aldolase_TIM"/>
</dbReference>
<dbReference type="EMBL" id="AGDV01000012">
    <property type="protein sequence ID" value="EMB33232.1"/>
    <property type="molecule type" value="Genomic_DNA"/>
</dbReference>
<dbReference type="AlphaFoldDB" id="A0A0E2E3W2"/>
<dbReference type="SUPFAM" id="SSF51690">
    <property type="entry name" value="Nicotinate/Quinolinate PRTase C-terminal domain-like"/>
    <property type="match status" value="1"/>
</dbReference>
<gene>
    <name evidence="12" type="ORF">HMPREF9726_01593</name>
</gene>
<dbReference type="FunFam" id="3.20.20.70:FF:000076">
    <property type="entry name" value="Nicotinate phosphoribosyltransferase"/>
    <property type="match status" value="1"/>
</dbReference>
<dbReference type="PANTHER" id="PTHR11098:SF1">
    <property type="entry name" value="NICOTINATE PHOSPHORIBOSYLTRANSFERASE"/>
    <property type="match status" value="1"/>
</dbReference>
<accession>A0A0E2E3W2</accession>
<evidence type="ECO:0000259" key="11">
    <source>
        <dbReference type="Pfam" id="PF17956"/>
    </source>
</evidence>
<dbReference type="CDD" id="cd01570">
    <property type="entry name" value="NAPRTase_A"/>
    <property type="match status" value="1"/>
</dbReference>
<dbReference type="PANTHER" id="PTHR11098">
    <property type="entry name" value="NICOTINATE PHOSPHORIBOSYLTRANSFERASE"/>
    <property type="match status" value="1"/>
</dbReference>
<comment type="similarity">
    <text evidence="2 9">Belongs to the NAPRTase family.</text>
</comment>
<protein>
    <recommendedName>
        <fullName evidence="3 9">Nicotinate phosphoribosyltransferase</fullName>
        <ecNumber evidence="3 9">6.3.4.21</ecNumber>
    </recommendedName>
</protein>
<keyword evidence="7 9" id="KW-0808">Transferase</keyword>
<dbReference type="Gene3D" id="3.20.140.10">
    <property type="entry name" value="nicotinate phosphoribosyltransferase"/>
    <property type="match status" value="1"/>
</dbReference>
<keyword evidence="5 9" id="KW-0436">Ligase</keyword>
<comment type="function">
    <text evidence="9">Catalyzes the first step in the biosynthesis of NAD from nicotinic acid, the ATP-dependent synthesis of beta-nicotinate D-ribonucleotide from nicotinate and 5-phospho-D-ribose 1-phosphate.</text>
</comment>
<dbReference type="NCBIfam" id="NF006695">
    <property type="entry name" value="PRK09243.1-2"/>
    <property type="match status" value="1"/>
</dbReference>
<evidence type="ECO:0000256" key="2">
    <source>
        <dbReference type="ARBA" id="ARBA00010897"/>
    </source>
</evidence>
<dbReference type="Pfam" id="PF17767">
    <property type="entry name" value="NAPRTase_N"/>
    <property type="match status" value="1"/>
</dbReference>
<feature type="domain" description="Nicotinate phosphoribosyltransferase N-terminal" evidence="10">
    <location>
        <begin position="6"/>
        <end position="129"/>
    </location>
</feature>
<dbReference type="NCBIfam" id="TIGR01513">
    <property type="entry name" value="NAPRTase_put"/>
    <property type="match status" value="1"/>
</dbReference>
<evidence type="ECO:0000256" key="6">
    <source>
        <dbReference type="ARBA" id="ARBA00022642"/>
    </source>
</evidence>
<dbReference type="InterPro" id="IPR036068">
    <property type="entry name" value="Nicotinate_pribotase-like_C"/>
</dbReference>
<dbReference type="InterPro" id="IPR007229">
    <property type="entry name" value="Nic_PRibTrfase-Fam"/>
</dbReference>
<comment type="PTM">
    <text evidence="9">Transiently phosphorylated on a His residue during the reaction cycle. Phosphorylation strongly increases the affinity for substrates and increases the rate of nicotinate D-ribonucleotide production. Dephosphorylation regenerates the low-affinity form of the enzyme, leading to product release.</text>
</comment>
<evidence type="ECO:0000256" key="4">
    <source>
        <dbReference type="ARBA" id="ARBA00022553"/>
    </source>
</evidence>
<keyword evidence="4" id="KW-0597">Phosphoprotein</keyword>
<dbReference type="RefSeq" id="WP_002684721.1">
    <property type="nucleotide sequence ID" value="NZ_CM001795.1"/>
</dbReference>